<gene>
    <name evidence="5" type="ORF">MWN34_00415</name>
</gene>
<dbReference type="PANTHER" id="PTHR12215:SF10">
    <property type="entry name" value="L-AMINOADIPATE-SEMIALDEHYDE DEHYDROGENASE-PHOSPHOPANTETHEINYL TRANSFERASE"/>
    <property type="match status" value="1"/>
</dbReference>
<dbReference type="Gene3D" id="3.90.470.20">
    <property type="entry name" value="4'-phosphopantetheinyl transferase domain"/>
    <property type="match status" value="2"/>
</dbReference>
<dbReference type="InterPro" id="IPR008278">
    <property type="entry name" value="4-PPantetheinyl_Trfase_dom"/>
</dbReference>
<protein>
    <submittedName>
        <fullName evidence="5">4'-phosphopantetheinyl transferase superfamily protein</fullName>
    </submittedName>
</protein>
<dbReference type="RefSeq" id="WP_247025656.1">
    <property type="nucleotide sequence ID" value="NZ_JALKCH010000001.1"/>
</dbReference>
<dbReference type="InterPro" id="IPR050559">
    <property type="entry name" value="P-Pant_transferase_sf"/>
</dbReference>
<evidence type="ECO:0000259" key="3">
    <source>
        <dbReference type="Pfam" id="PF01648"/>
    </source>
</evidence>
<dbReference type="SUPFAM" id="SSF56214">
    <property type="entry name" value="4'-phosphopantetheinyl transferase"/>
    <property type="match status" value="2"/>
</dbReference>
<feature type="domain" description="4'-phosphopantetheinyl transferase" evidence="3">
    <location>
        <begin position="117"/>
        <end position="193"/>
    </location>
</feature>
<dbReference type="Pfam" id="PF01648">
    <property type="entry name" value="ACPS"/>
    <property type="match status" value="1"/>
</dbReference>
<organism evidence="5 6">
    <name type="scientific">Ancylobacter crimeensis</name>
    <dbReference type="NCBI Taxonomy" id="2579147"/>
    <lineage>
        <taxon>Bacteria</taxon>
        <taxon>Pseudomonadati</taxon>
        <taxon>Pseudomonadota</taxon>
        <taxon>Alphaproteobacteria</taxon>
        <taxon>Hyphomicrobiales</taxon>
        <taxon>Xanthobacteraceae</taxon>
        <taxon>Ancylobacter</taxon>
    </lineage>
</organism>
<dbReference type="EMBL" id="JALKCH010000001">
    <property type="protein sequence ID" value="MCK0195367.1"/>
    <property type="molecule type" value="Genomic_DNA"/>
</dbReference>
<accession>A0ABT0D606</accession>
<evidence type="ECO:0000313" key="6">
    <source>
        <dbReference type="Proteomes" id="UP001203284"/>
    </source>
</evidence>
<dbReference type="InterPro" id="IPR055066">
    <property type="entry name" value="AASDHPPT_N"/>
</dbReference>
<dbReference type="InterPro" id="IPR037143">
    <property type="entry name" value="4-PPantetheinyl_Trfase_dom_sf"/>
</dbReference>
<dbReference type="PANTHER" id="PTHR12215">
    <property type="entry name" value="PHOSPHOPANTETHEINE TRANSFERASE"/>
    <property type="match status" value="1"/>
</dbReference>
<feature type="domain" description="4'-phosphopantetheinyl transferase N-terminal" evidence="4">
    <location>
        <begin position="36"/>
        <end position="111"/>
    </location>
</feature>
<name>A0ABT0D606_9HYPH</name>
<evidence type="ECO:0000259" key="4">
    <source>
        <dbReference type="Pfam" id="PF22624"/>
    </source>
</evidence>
<dbReference type="Pfam" id="PF22624">
    <property type="entry name" value="AASDHPPT_N"/>
    <property type="match status" value="1"/>
</dbReference>
<evidence type="ECO:0000256" key="2">
    <source>
        <dbReference type="ARBA" id="ARBA00022679"/>
    </source>
</evidence>
<comment type="similarity">
    <text evidence="1">Belongs to the P-Pant transferase superfamily. Gsp/Sfp/HetI/AcpT family.</text>
</comment>
<proteinExistence type="inferred from homology"/>
<dbReference type="GO" id="GO:0016740">
    <property type="term" value="F:transferase activity"/>
    <property type="evidence" value="ECO:0007669"/>
    <property type="project" value="UniProtKB-KW"/>
</dbReference>
<evidence type="ECO:0000256" key="1">
    <source>
        <dbReference type="ARBA" id="ARBA00010990"/>
    </source>
</evidence>
<dbReference type="Proteomes" id="UP001203284">
    <property type="component" value="Unassembled WGS sequence"/>
</dbReference>
<comment type="caution">
    <text evidence="5">The sequence shown here is derived from an EMBL/GenBank/DDBJ whole genome shotgun (WGS) entry which is preliminary data.</text>
</comment>
<sequence>MTFPCATRSTPADLTSDEVHVWTLGLDDLSPPDDATLDATERTRAGRFHFEKDRRRFIHCRSFMRRVLAGYLDRAPSAVPLVVGDHGKPGLATNIPLAFNLTHCTSAALLAVTRRNRIGIDAEGRATLDDLLGMIGLIFTAEEAAWVLTLPEDERQILFLRGWTRKEAVLKLSGEGLTIPPDRIIVPFEQDGPWRGSIPSGLAWGGTAFDLIDISTGPLIAALAVAATETPPVIRHFRAD</sequence>
<keyword evidence="2 5" id="KW-0808">Transferase</keyword>
<evidence type="ECO:0000313" key="5">
    <source>
        <dbReference type="EMBL" id="MCK0195367.1"/>
    </source>
</evidence>
<keyword evidence="6" id="KW-1185">Reference proteome</keyword>
<reference evidence="5 6" key="1">
    <citation type="submission" date="2022-04" db="EMBL/GenBank/DDBJ databases">
        <authorList>
            <person name="Grouzdev D.S."/>
            <person name="Pantiukh K.S."/>
            <person name="Krutkina M.S."/>
        </authorList>
    </citation>
    <scope>NUCLEOTIDE SEQUENCE [LARGE SCALE GENOMIC DNA]</scope>
    <source>
        <strain evidence="5 6">6x-1</strain>
    </source>
</reference>